<feature type="active site" evidence="3">
    <location>
        <position position="61"/>
    </location>
</feature>
<dbReference type="Gene3D" id="3.30.2350.10">
    <property type="entry name" value="Pseudouridine synthase"/>
    <property type="match status" value="1"/>
</dbReference>
<dbReference type="GO" id="GO:0009982">
    <property type="term" value="F:pseudouridine synthase activity"/>
    <property type="evidence" value="ECO:0007669"/>
    <property type="project" value="InterPro"/>
</dbReference>
<dbReference type="GO" id="GO:0003723">
    <property type="term" value="F:RNA binding"/>
    <property type="evidence" value="ECO:0007669"/>
    <property type="project" value="InterPro"/>
</dbReference>
<dbReference type="PROSITE" id="PS01129">
    <property type="entry name" value="PSI_RLU"/>
    <property type="match status" value="1"/>
</dbReference>
<dbReference type="SUPFAM" id="SSF55120">
    <property type="entry name" value="Pseudouridine synthase"/>
    <property type="match status" value="1"/>
</dbReference>
<organism evidence="6 7">
    <name type="scientific">Candidatus Woesebacteria bacterium RBG_16_39_8b</name>
    <dbReference type="NCBI Taxonomy" id="1802482"/>
    <lineage>
        <taxon>Bacteria</taxon>
        <taxon>Candidatus Woeseibacteriota</taxon>
    </lineage>
</organism>
<dbReference type="AlphaFoldDB" id="A0A1F7XH67"/>
<dbReference type="NCBIfam" id="TIGR00005">
    <property type="entry name" value="rluA_subfam"/>
    <property type="match status" value="1"/>
</dbReference>
<gene>
    <name evidence="6" type="ORF">A2V80_03235</name>
</gene>
<evidence type="ECO:0000256" key="4">
    <source>
        <dbReference type="RuleBase" id="RU362028"/>
    </source>
</evidence>
<evidence type="ECO:0000313" key="6">
    <source>
        <dbReference type="EMBL" id="OGM14414.1"/>
    </source>
</evidence>
<dbReference type="GO" id="GO:0000455">
    <property type="term" value="P:enzyme-directed rRNA pseudouridine synthesis"/>
    <property type="evidence" value="ECO:0007669"/>
    <property type="project" value="TreeGrafter"/>
</dbReference>
<accession>A0A1F7XH67</accession>
<dbReference type="InterPro" id="IPR006225">
    <property type="entry name" value="PsdUridine_synth_RluC/D"/>
</dbReference>
<dbReference type="InterPro" id="IPR006145">
    <property type="entry name" value="PsdUridine_synth_RsuA/RluA"/>
</dbReference>
<proteinExistence type="inferred from homology"/>
<dbReference type="GO" id="GO:0140098">
    <property type="term" value="F:catalytic activity, acting on RNA"/>
    <property type="evidence" value="ECO:0007669"/>
    <property type="project" value="UniProtKB-ARBA"/>
</dbReference>
<dbReference type="Pfam" id="PF00849">
    <property type="entry name" value="PseudoU_synth_2"/>
    <property type="match status" value="1"/>
</dbReference>
<evidence type="ECO:0000259" key="5">
    <source>
        <dbReference type="Pfam" id="PF00849"/>
    </source>
</evidence>
<feature type="domain" description="Pseudouridine synthase RsuA/RluA-like" evidence="5">
    <location>
        <begin position="12"/>
        <end position="176"/>
    </location>
</feature>
<comment type="function">
    <text evidence="4">Responsible for synthesis of pseudouridine from uracil.</text>
</comment>
<dbReference type="Proteomes" id="UP000179013">
    <property type="component" value="Unassembled WGS sequence"/>
</dbReference>
<dbReference type="InterPro" id="IPR050188">
    <property type="entry name" value="RluA_PseudoU_synthase"/>
</dbReference>
<comment type="similarity">
    <text evidence="1 4">Belongs to the pseudouridine synthase RluA family.</text>
</comment>
<keyword evidence="2 4" id="KW-0413">Isomerase</keyword>
<dbReference type="InterPro" id="IPR020103">
    <property type="entry name" value="PsdUridine_synth_cat_dom_sf"/>
</dbReference>
<evidence type="ECO:0000256" key="2">
    <source>
        <dbReference type="ARBA" id="ARBA00023235"/>
    </source>
</evidence>
<dbReference type="PANTHER" id="PTHR21600:SF44">
    <property type="entry name" value="RIBOSOMAL LARGE SUBUNIT PSEUDOURIDINE SYNTHASE D"/>
    <property type="match status" value="1"/>
</dbReference>
<evidence type="ECO:0000313" key="7">
    <source>
        <dbReference type="Proteomes" id="UP000179013"/>
    </source>
</evidence>
<sequence length="249" mass="28238">MEPKVIFEDDSILVLDKPAGWIVNDAITTKGQNVVQKWLSNMTYPLAMNSEMRSGIVHRLDKETSGILLVAKTKEAFENLQREFKERKVDKTYTALVHGNVEHLPADGEGVINVPVGRLPWNRERFGVLPGGREAVTHYLRIKNYELGIKNRIEKFTLLELKPKTGRTHQIRVHLKYIGHPIVSDEFYAGRKTSRKDKEWCPRLFLHAVSISFVHPVSGKKVSFKSDLSSDLESALKKLSTSKYSTIGG</sequence>
<dbReference type="CDD" id="cd02869">
    <property type="entry name" value="PseudoU_synth_RluA_like"/>
    <property type="match status" value="1"/>
</dbReference>
<comment type="catalytic activity">
    <reaction evidence="4">
        <text>a uridine in RNA = a pseudouridine in RNA</text>
        <dbReference type="Rhea" id="RHEA:48348"/>
        <dbReference type="Rhea" id="RHEA-COMP:12068"/>
        <dbReference type="Rhea" id="RHEA-COMP:12069"/>
        <dbReference type="ChEBI" id="CHEBI:65314"/>
        <dbReference type="ChEBI" id="CHEBI:65315"/>
    </reaction>
</comment>
<protein>
    <recommendedName>
        <fullName evidence="4">Pseudouridine synthase</fullName>
        <ecNumber evidence="4">5.4.99.-</ecNumber>
    </recommendedName>
</protein>
<dbReference type="PANTHER" id="PTHR21600">
    <property type="entry name" value="MITOCHONDRIAL RNA PSEUDOURIDINE SYNTHASE"/>
    <property type="match status" value="1"/>
</dbReference>
<dbReference type="EC" id="5.4.99.-" evidence="4"/>
<evidence type="ECO:0000256" key="3">
    <source>
        <dbReference type="PIRSR" id="PIRSR606225-1"/>
    </source>
</evidence>
<dbReference type="InterPro" id="IPR006224">
    <property type="entry name" value="PsdUridine_synth_RluA-like_CS"/>
</dbReference>
<comment type="caution">
    <text evidence="6">The sequence shown here is derived from an EMBL/GenBank/DDBJ whole genome shotgun (WGS) entry which is preliminary data.</text>
</comment>
<evidence type="ECO:0000256" key="1">
    <source>
        <dbReference type="ARBA" id="ARBA00010876"/>
    </source>
</evidence>
<dbReference type="EMBL" id="MGFU01000005">
    <property type="protein sequence ID" value="OGM14414.1"/>
    <property type="molecule type" value="Genomic_DNA"/>
</dbReference>
<reference evidence="6 7" key="1">
    <citation type="journal article" date="2016" name="Nat. Commun.">
        <title>Thousands of microbial genomes shed light on interconnected biogeochemical processes in an aquifer system.</title>
        <authorList>
            <person name="Anantharaman K."/>
            <person name="Brown C.T."/>
            <person name="Hug L.A."/>
            <person name="Sharon I."/>
            <person name="Castelle C.J."/>
            <person name="Probst A.J."/>
            <person name="Thomas B.C."/>
            <person name="Singh A."/>
            <person name="Wilkins M.J."/>
            <person name="Karaoz U."/>
            <person name="Brodie E.L."/>
            <person name="Williams K.H."/>
            <person name="Hubbard S.S."/>
            <person name="Banfield J.F."/>
        </authorList>
    </citation>
    <scope>NUCLEOTIDE SEQUENCE [LARGE SCALE GENOMIC DNA]</scope>
</reference>
<name>A0A1F7XH67_9BACT</name>